<gene>
    <name evidence="1" type="ORF">EV182_004697</name>
</gene>
<accession>A0ACC1HR30</accession>
<protein>
    <submittedName>
        <fullName evidence="1">Uncharacterized protein</fullName>
    </submittedName>
</protein>
<feature type="non-terminal residue" evidence="1">
    <location>
        <position position="1"/>
    </location>
</feature>
<comment type="caution">
    <text evidence="1">The sequence shown here is derived from an EMBL/GenBank/DDBJ whole genome shotgun (WGS) entry which is preliminary data.</text>
</comment>
<sequence>IESISDSDSDDDSEDNDNNNSDHSSANEVDSPNIEDDNSDQMFDLELGATEGELLRVNRRSEAVDISINFEDDGTSGGRSQSAETDRRHRALTSDGEDNCSDDGTQSSGSRSNSSSIIELASSFRERVAIGVQVQEGVELAELGPSMKAIGPKIWDRGIPLLEVPSALTLFVQMQLCHTNLQEYLRQRAIRIASRPPDLKLIRCGSPLIGTADHDPLVDPVQNMRIFRAIVEGVKCIHENNLIHRDLKPANIFLDIQFDDKGESSSSNSNYNGKALSSGVRHPGELEDGAEDFAYPSLSKQQINWDRVFGEPVHPPSPSKEDTASGAGAEPSLPQALAEGGAGTSDPPSSSARSPLSGDCTLPTLPICTLPYLRGHDWDHSSNRSHDHRHCCHDSPRRGVNIKPLIGDFGLATTLNVILNSNYDSEAAGTDSHDSSSSGPHPTPALWPDLAYQAHTSNVGTVTYAAPEQLNVSPLSQFYSQKADIYSLGIIFFELYYPFATQMERTIVLKELREGRLPNEFVTQWPKEAAFVLMLTAQDPELRPTASDILKSGLFDIYDPESELLRKKVLSLTSKLDLERRKNEELQAKVEVLQKLLDESTRSNGRGRD</sequence>
<proteinExistence type="predicted"/>
<keyword evidence="2" id="KW-1185">Reference proteome</keyword>
<dbReference type="Proteomes" id="UP001145114">
    <property type="component" value="Unassembled WGS sequence"/>
</dbReference>
<dbReference type="EMBL" id="JAMZIH010001501">
    <property type="protein sequence ID" value="KAJ1678136.1"/>
    <property type="molecule type" value="Genomic_DNA"/>
</dbReference>
<evidence type="ECO:0000313" key="1">
    <source>
        <dbReference type="EMBL" id="KAJ1678136.1"/>
    </source>
</evidence>
<organism evidence="1 2">
    <name type="scientific">Spiromyces aspiralis</name>
    <dbReference type="NCBI Taxonomy" id="68401"/>
    <lineage>
        <taxon>Eukaryota</taxon>
        <taxon>Fungi</taxon>
        <taxon>Fungi incertae sedis</taxon>
        <taxon>Zoopagomycota</taxon>
        <taxon>Kickxellomycotina</taxon>
        <taxon>Kickxellomycetes</taxon>
        <taxon>Kickxellales</taxon>
        <taxon>Kickxellaceae</taxon>
        <taxon>Spiromyces</taxon>
    </lineage>
</organism>
<name>A0ACC1HR30_9FUNG</name>
<evidence type="ECO:0000313" key="2">
    <source>
        <dbReference type="Proteomes" id="UP001145114"/>
    </source>
</evidence>
<reference evidence="1" key="1">
    <citation type="submission" date="2022-06" db="EMBL/GenBank/DDBJ databases">
        <title>Phylogenomic reconstructions and comparative analyses of Kickxellomycotina fungi.</title>
        <authorList>
            <person name="Reynolds N.K."/>
            <person name="Stajich J.E."/>
            <person name="Barry K."/>
            <person name="Grigoriev I.V."/>
            <person name="Crous P."/>
            <person name="Smith M.E."/>
        </authorList>
    </citation>
    <scope>NUCLEOTIDE SEQUENCE</scope>
    <source>
        <strain evidence="1">RSA 2271</strain>
    </source>
</reference>